<reference evidence="3" key="1">
    <citation type="journal article" date="2015" name="Nature">
        <title>Complex archaea that bridge the gap between prokaryotes and eukaryotes.</title>
        <authorList>
            <person name="Spang A."/>
            <person name="Saw J.H."/>
            <person name="Jorgensen S.L."/>
            <person name="Zaremba-Niedzwiedzka K."/>
            <person name="Martijn J."/>
            <person name="Lind A.E."/>
            <person name="van Eijk R."/>
            <person name="Schleper C."/>
            <person name="Guy L."/>
            <person name="Ettema T.J."/>
        </authorList>
    </citation>
    <scope>NUCLEOTIDE SEQUENCE</scope>
</reference>
<sequence length="353" mass="36675">LDRVTREAKQTEAAVDKVSAGMKTAGKSSETMAAGSTKAATSSTRLSSATQAAASKVEVLSSAQVKAAATAGEMARANGTAAGSVGNLTAQFNDIGVMLAAGQSPLQLALQQGTQITQVIGPMGAAGAVKSLGSALIGMLSPVSLITIGSIAAGAAMFNWLTSSTDGAEGLDDALANAGDQLSEYIDLLSQADALGGERFEQTRDQIRMTSQAYADLIAIAKIEAFSSIEALNDSLVSSAVSASWLKTQMSDVGRLLNIETTLQGNITVWKENRAEVQGFISELEELRDAATLDEQYEAALRLRDAFKSTVDVNGEMTAEQLAFFKTLSQSIQQMEIMGAAIKAQASGMTEVE</sequence>
<feature type="region of interest" description="Disordered" evidence="1">
    <location>
        <begin position="1"/>
        <end position="39"/>
    </location>
</feature>
<feature type="non-terminal residue" evidence="3">
    <location>
        <position position="1"/>
    </location>
</feature>
<accession>A0A0F8X7W8</accession>
<feature type="non-terminal residue" evidence="3">
    <location>
        <position position="353"/>
    </location>
</feature>
<comment type="caution">
    <text evidence="3">The sequence shown here is derived from an EMBL/GenBank/DDBJ whole genome shotgun (WGS) entry which is preliminary data.</text>
</comment>
<protein>
    <recommendedName>
        <fullName evidence="2">Bacteriophage tail tape measure N-terminal domain-containing protein</fullName>
    </recommendedName>
</protein>
<evidence type="ECO:0000256" key="1">
    <source>
        <dbReference type="SAM" id="MobiDB-lite"/>
    </source>
</evidence>
<organism evidence="3">
    <name type="scientific">marine sediment metagenome</name>
    <dbReference type="NCBI Taxonomy" id="412755"/>
    <lineage>
        <taxon>unclassified sequences</taxon>
        <taxon>metagenomes</taxon>
        <taxon>ecological metagenomes</taxon>
    </lineage>
</organism>
<proteinExistence type="predicted"/>
<dbReference type="AlphaFoldDB" id="A0A0F8X7W8"/>
<evidence type="ECO:0000259" key="2">
    <source>
        <dbReference type="Pfam" id="PF06791"/>
    </source>
</evidence>
<feature type="compositionally biased region" description="Basic and acidic residues" evidence="1">
    <location>
        <begin position="1"/>
        <end position="10"/>
    </location>
</feature>
<evidence type="ECO:0000313" key="3">
    <source>
        <dbReference type="EMBL" id="KKK57055.1"/>
    </source>
</evidence>
<dbReference type="Pfam" id="PF06791">
    <property type="entry name" value="TMP_2"/>
    <property type="match status" value="1"/>
</dbReference>
<feature type="domain" description="Bacteriophage tail tape measure N-terminal" evidence="2">
    <location>
        <begin position="77"/>
        <end position="216"/>
    </location>
</feature>
<name>A0A0F8X7W8_9ZZZZ</name>
<dbReference type="InterPro" id="IPR009628">
    <property type="entry name" value="Phage_tape_measure_N"/>
</dbReference>
<dbReference type="EMBL" id="LAZR01064679">
    <property type="protein sequence ID" value="KKK57055.1"/>
    <property type="molecule type" value="Genomic_DNA"/>
</dbReference>
<gene>
    <name evidence="3" type="ORF">LCGC14_3058340</name>
</gene>